<sequence>AGLGLREPTVAAALRVLQAPLELVEQRPGGRILRSTIERDVPLDDFVRAVEKYRRDRARRREAGDESAKLCFPRRKAAAPAVGAAAAAKRPRLEENWARAQPPGPAAAAPRPPGGPAKAIAKRRPPP</sequence>
<protein>
    <recommendedName>
        <fullName evidence="4">RNA helicase</fullName>
    </recommendedName>
</protein>
<evidence type="ECO:0000256" key="1">
    <source>
        <dbReference type="SAM" id="MobiDB-lite"/>
    </source>
</evidence>
<organism evidence="2 3">
    <name type="scientific">Prorocentrum cordatum</name>
    <dbReference type="NCBI Taxonomy" id="2364126"/>
    <lineage>
        <taxon>Eukaryota</taxon>
        <taxon>Sar</taxon>
        <taxon>Alveolata</taxon>
        <taxon>Dinophyceae</taxon>
        <taxon>Prorocentrales</taxon>
        <taxon>Prorocentraceae</taxon>
        <taxon>Prorocentrum</taxon>
    </lineage>
</organism>
<evidence type="ECO:0000313" key="2">
    <source>
        <dbReference type="EMBL" id="CAK0819188.1"/>
    </source>
</evidence>
<feature type="compositionally biased region" description="Low complexity" evidence="1">
    <location>
        <begin position="78"/>
        <end position="88"/>
    </location>
</feature>
<dbReference type="Proteomes" id="UP001189429">
    <property type="component" value="Unassembled WGS sequence"/>
</dbReference>
<reference evidence="2" key="1">
    <citation type="submission" date="2023-10" db="EMBL/GenBank/DDBJ databases">
        <authorList>
            <person name="Chen Y."/>
            <person name="Shah S."/>
            <person name="Dougan E. K."/>
            <person name="Thang M."/>
            <person name="Chan C."/>
        </authorList>
    </citation>
    <scope>NUCLEOTIDE SEQUENCE [LARGE SCALE GENOMIC DNA]</scope>
</reference>
<evidence type="ECO:0008006" key="4">
    <source>
        <dbReference type="Google" id="ProtNLM"/>
    </source>
</evidence>
<proteinExistence type="predicted"/>
<keyword evidence="3" id="KW-1185">Reference proteome</keyword>
<evidence type="ECO:0000313" key="3">
    <source>
        <dbReference type="Proteomes" id="UP001189429"/>
    </source>
</evidence>
<accession>A0ABN9RJ94</accession>
<gene>
    <name evidence="2" type="ORF">PCOR1329_LOCUS21235</name>
</gene>
<comment type="caution">
    <text evidence="2">The sequence shown here is derived from an EMBL/GenBank/DDBJ whole genome shotgun (WGS) entry which is preliminary data.</text>
</comment>
<feature type="compositionally biased region" description="Pro residues" evidence="1">
    <location>
        <begin position="102"/>
        <end position="115"/>
    </location>
</feature>
<name>A0ABN9RJ94_9DINO</name>
<dbReference type="EMBL" id="CAUYUJ010006969">
    <property type="protein sequence ID" value="CAK0819188.1"/>
    <property type="molecule type" value="Genomic_DNA"/>
</dbReference>
<feature type="non-terminal residue" evidence="2">
    <location>
        <position position="1"/>
    </location>
</feature>
<feature type="region of interest" description="Disordered" evidence="1">
    <location>
        <begin position="75"/>
        <end position="127"/>
    </location>
</feature>